<keyword evidence="4" id="KW-0255">Endonuclease</keyword>
<gene>
    <name evidence="8" type="ORF">Tci_055493</name>
</gene>
<evidence type="ECO:0000259" key="7">
    <source>
        <dbReference type="Pfam" id="PF17917"/>
    </source>
</evidence>
<dbReference type="CDD" id="cd09274">
    <property type="entry name" value="RNase_HI_RT_Ty3"/>
    <property type="match status" value="1"/>
</dbReference>
<name>A0A6L2NFU5_TANCI</name>
<keyword evidence="2" id="KW-0548">Nucleotidyltransferase</keyword>
<sequence>MPKFASTLKALIGNKEKLSEMARTLMNEHCSTVILNKLPKKLGDPSKFLIPCEFPGMDECLALADLGASINLMPLSVWEGLSLSELTLTCMTLELADRLVSKPIGIAKDVSVKFGVFLFPADFVVVDFEPDPRVPLILGRCFLKTGRALIDVHKGELTLRIGNEAITYNLDQTSRYFANYNQMTANKIDVICEEYSQEVLGFSDITASGNPTLYDDPIIFTTSPTLTLFGDSDFLLFEEADAFLGLEDDPNSPEFNPFYYDPEGDILLLEAILNSKPLPPLPNHEQYLPSFKKELKVCEAKTVKSSVDEPPEVELKDLPSHLEYAFLEGDNKLPIIIAKELGDEEKSALIKVLKSHKRAIAWKLSDIQGYQHGILYSQDSYGRGLQTSGGFTVIENEENELIPTRLVTRWRGTNTIVSLMVSLGIFKFPLTLVIRRKQCSPVLMERLPIDACLFACAMHRARFKGNLITLRQKKEMLAVVYAFKKFRSYLIMNKSIVHTDDSALKYLFAKKDAKARLLRWVLLLQEFNFKVLDTKGAENPAADHLSRLENPYENVLDPKEINENFPLETLSMVTFRGDSSASWFADFANYHAGNFIVKGMTSQQKNKFFKDVKHYFWDDPFLFKIYADQVIWRCVHGKEALDILEA</sequence>
<evidence type="ECO:0000256" key="4">
    <source>
        <dbReference type="ARBA" id="ARBA00022759"/>
    </source>
</evidence>
<evidence type="ECO:0000256" key="5">
    <source>
        <dbReference type="ARBA" id="ARBA00022801"/>
    </source>
</evidence>
<protein>
    <submittedName>
        <fullName evidence="8">Reverse transcriptase domain-containing protein</fullName>
    </submittedName>
</protein>
<dbReference type="PANTHER" id="PTHR33067">
    <property type="entry name" value="RNA-DIRECTED DNA POLYMERASE-RELATED"/>
    <property type="match status" value="1"/>
</dbReference>
<dbReference type="AlphaFoldDB" id="A0A6L2NFU5"/>
<comment type="caution">
    <text evidence="8">The sequence shown here is derived from an EMBL/GenBank/DDBJ whole genome shotgun (WGS) entry which is preliminary data.</text>
</comment>
<dbReference type="GO" id="GO:0004519">
    <property type="term" value="F:endonuclease activity"/>
    <property type="evidence" value="ECO:0007669"/>
    <property type="project" value="UniProtKB-KW"/>
</dbReference>
<dbReference type="EMBL" id="BKCJ010008697">
    <property type="protein sequence ID" value="GEU83515.1"/>
    <property type="molecule type" value="Genomic_DNA"/>
</dbReference>
<dbReference type="InterPro" id="IPR043502">
    <property type="entry name" value="DNA/RNA_pol_sf"/>
</dbReference>
<dbReference type="Gene3D" id="2.40.70.10">
    <property type="entry name" value="Acid Proteases"/>
    <property type="match status" value="1"/>
</dbReference>
<dbReference type="InterPro" id="IPR021109">
    <property type="entry name" value="Peptidase_aspartic_dom_sf"/>
</dbReference>
<dbReference type="GO" id="GO:0016787">
    <property type="term" value="F:hydrolase activity"/>
    <property type="evidence" value="ECO:0007669"/>
    <property type="project" value="UniProtKB-KW"/>
</dbReference>
<evidence type="ECO:0000256" key="2">
    <source>
        <dbReference type="ARBA" id="ARBA00022695"/>
    </source>
</evidence>
<evidence type="ECO:0000256" key="6">
    <source>
        <dbReference type="ARBA" id="ARBA00022918"/>
    </source>
</evidence>
<evidence type="ECO:0000256" key="3">
    <source>
        <dbReference type="ARBA" id="ARBA00022722"/>
    </source>
</evidence>
<dbReference type="CDD" id="cd00303">
    <property type="entry name" value="retropepsin_like"/>
    <property type="match status" value="1"/>
</dbReference>
<dbReference type="SUPFAM" id="SSF56672">
    <property type="entry name" value="DNA/RNA polymerases"/>
    <property type="match status" value="1"/>
</dbReference>
<accession>A0A6L2NFU5</accession>
<dbReference type="Pfam" id="PF17917">
    <property type="entry name" value="RT_RNaseH"/>
    <property type="match status" value="1"/>
</dbReference>
<proteinExistence type="predicted"/>
<evidence type="ECO:0000313" key="8">
    <source>
        <dbReference type="EMBL" id="GEU83515.1"/>
    </source>
</evidence>
<keyword evidence="6 8" id="KW-0695">RNA-directed DNA polymerase</keyword>
<keyword evidence="5" id="KW-0378">Hydrolase</keyword>
<dbReference type="PANTHER" id="PTHR33067:SF9">
    <property type="entry name" value="RNA-DIRECTED DNA POLYMERASE"/>
    <property type="match status" value="1"/>
</dbReference>
<reference evidence="8" key="1">
    <citation type="journal article" date="2019" name="Sci. Rep.">
        <title>Draft genome of Tanacetum cinerariifolium, the natural source of mosquito coil.</title>
        <authorList>
            <person name="Yamashiro T."/>
            <person name="Shiraishi A."/>
            <person name="Satake H."/>
            <person name="Nakayama K."/>
        </authorList>
    </citation>
    <scope>NUCLEOTIDE SEQUENCE</scope>
</reference>
<keyword evidence="3" id="KW-0540">Nuclease</keyword>
<feature type="domain" description="Reverse transcriptase RNase H-like" evidence="7">
    <location>
        <begin position="473"/>
        <end position="527"/>
    </location>
</feature>
<dbReference type="GO" id="GO:0003964">
    <property type="term" value="F:RNA-directed DNA polymerase activity"/>
    <property type="evidence" value="ECO:0007669"/>
    <property type="project" value="UniProtKB-KW"/>
</dbReference>
<evidence type="ECO:0000256" key="1">
    <source>
        <dbReference type="ARBA" id="ARBA00022679"/>
    </source>
</evidence>
<dbReference type="InterPro" id="IPR041373">
    <property type="entry name" value="RT_RNaseH"/>
</dbReference>
<keyword evidence="1" id="KW-0808">Transferase</keyword>
<organism evidence="8">
    <name type="scientific">Tanacetum cinerariifolium</name>
    <name type="common">Dalmatian daisy</name>
    <name type="synonym">Chrysanthemum cinerariifolium</name>
    <dbReference type="NCBI Taxonomy" id="118510"/>
    <lineage>
        <taxon>Eukaryota</taxon>
        <taxon>Viridiplantae</taxon>
        <taxon>Streptophyta</taxon>
        <taxon>Embryophyta</taxon>
        <taxon>Tracheophyta</taxon>
        <taxon>Spermatophyta</taxon>
        <taxon>Magnoliopsida</taxon>
        <taxon>eudicotyledons</taxon>
        <taxon>Gunneridae</taxon>
        <taxon>Pentapetalae</taxon>
        <taxon>asterids</taxon>
        <taxon>campanulids</taxon>
        <taxon>Asterales</taxon>
        <taxon>Asteraceae</taxon>
        <taxon>Asteroideae</taxon>
        <taxon>Anthemideae</taxon>
        <taxon>Anthemidinae</taxon>
        <taxon>Tanacetum</taxon>
    </lineage>
</organism>